<evidence type="ECO:0000259" key="3">
    <source>
        <dbReference type="Pfam" id="PF08240"/>
    </source>
</evidence>
<feature type="domain" description="Alcohol dehydrogenase-like N-terminal" evidence="3">
    <location>
        <begin position="25"/>
        <end position="138"/>
    </location>
</feature>
<dbReference type="InterPro" id="IPR036291">
    <property type="entry name" value="NAD(P)-bd_dom_sf"/>
</dbReference>
<protein>
    <recommendedName>
        <fullName evidence="6">Alcohol dehydrogenase</fullName>
    </recommendedName>
</protein>
<dbReference type="Pfam" id="PF08240">
    <property type="entry name" value="ADH_N"/>
    <property type="match status" value="1"/>
</dbReference>
<accession>A0A8H7Q460</accession>
<dbReference type="InterPro" id="IPR011032">
    <property type="entry name" value="GroES-like_sf"/>
</dbReference>
<dbReference type="SUPFAM" id="SSF51735">
    <property type="entry name" value="NAD(P)-binding Rossmann-fold domains"/>
    <property type="match status" value="1"/>
</dbReference>
<dbReference type="InterPro" id="IPR050129">
    <property type="entry name" value="Zn_alcohol_dh"/>
</dbReference>
<evidence type="ECO:0008006" key="6">
    <source>
        <dbReference type="Google" id="ProtNLM"/>
    </source>
</evidence>
<organism evidence="4 5">
    <name type="scientific">Umbelopsis vinacea</name>
    <dbReference type="NCBI Taxonomy" id="44442"/>
    <lineage>
        <taxon>Eukaryota</taxon>
        <taxon>Fungi</taxon>
        <taxon>Fungi incertae sedis</taxon>
        <taxon>Mucoromycota</taxon>
        <taxon>Mucoromycotina</taxon>
        <taxon>Umbelopsidomycetes</taxon>
        <taxon>Umbelopsidales</taxon>
        <taxon>Umbelopsidaceae</taxon>
        <taxon>Umbelopsis</taxon>
    </lineage>
</organism>
<dbReference type="PANTHER" id="PTHR43401:SF2">
    <property type="entry name" value="L-THREONINE 3-DEHYDROGENASE"/>
    <property type="match status" value="1"/>
</dbReference>
<feature type="domain" description="Alcohol dehydrogenase-like C-terminal" evidence="2">
    <location>
        <begin position="181"/>
        <end position="313"/>
    </location>
</feature>
<evidence type="ECO:0000259" key="2">
    <source>
        <dbReference type="Pfam" id="PF00107"/>
    </source>
</evidence>
<dbReference type="Proteomes" id="UP000612746">
    <property type="component" value="Unassembled WGS sequence"/>
</dbReference>
<evidence type="ECO:0000313" key="5">
    <source>
        <dbReference type="Proteomes" id="UP000612746"/>
    </source>
</evidence>
<dbReference type="OrthoDB" id="203908at2759"/>
<dbReference type="SUPFAM" id="SSF50129">
    <property type="entry name" value="GroES-like"/>
    <property type="match status" value="1"/>
</dbReference>
<dbReference type="Pfam" id="PF00107">
    <property type="entry name" value="ADH_zinc_N"/>
    <property type="match status" value="1"/>
</dbReference>
<name>A0A8H7Q460_9FUNG</name>
<dbReference type="GO" id="GO:0016491">
    <property type="term" value="F:oxidoreductase activity"/>
    <property type="evidence" value="ECO:0007669"/>
    <property type="project" value="UniProtKB-KW"/>
</dbReference>
<dbReference type="InterPro" id="IPR013154">
    <property type="entry name" value="ADH-like_N"/>
</dbReference>
<dbReference type="PANTHER" id="PTHR43401">
    <property type="entry name" value="L-THREONINE 3-DEHYDROGENASE"/>
    <property type="match status" value="1"/>
</dbReference>
<sequence length="360" mass="38545">MKAAVLTERKAELEIQQVVSPLAAPGSVVVKVLATRIVHYFEEIFTAVRPYPLQLPLIPGCGGVGIIEEVGPDCTNLQIGDFVYCDGTITARDDPNSPQQILQGLHCPDGSGLSETYRHGTFAEKALFPQENLTVIPESLGRDAVKFTCINLLLVPYGGLLSGNFQAGETIMILGGTGYFGLGGVAVAVAMGARKVIVPTRSAEKMKMLQDYFGDRVVPVMTSGDEVKDAAAFKAAAGEGAIDHVLDLLDPKASLSILRSSLSALRPNGTMILMSGSQGNIELPYYPIMLNNINIKGCFMYPRTAVKKLIGMLDAGLIRTDFIKIDATFTLDRVNDAVKHAKQNSGAFKTTVLTPNDIAN</sequence>
<dbReference type="Gene3D" id="3.90.180.10">
    <property type="entry name" value="Medium-chain alcohol dehydrogenases, catalytic domain"/>
    <property type="match status" value="1"/>
</dbReference>
<keyword evidence="5" id="KW-1185">Reference proteome</keyword>
<comment type="caution">
    <text evidence="4">The sequence shown here is derived from an EMBL/GenBank/DDBJ whole genome shotgun (WGS) entry which is preliminary data.</text>
</comment>
<gene>
    <name evidence="4" type="ORF">INT44_002262</name>
</gene>
<dbReference type="InterPro" id="IPR013149">
    <property type="entry name" value="ADH-like_C"/>
</dbReference>
<evidence type="ECO:0000256" key="1">
    <source>
        <dbReference type="ARBA" id="ARBA00023002"/>
    </source>
</evidence>
<proteinExistence type="predicted"/>
<keyword evidence="1" id="KW-0560">Oxidoreductase</keyword>
<dbReference type="Gene3D" id="3.40.50.720">
    <property type="entry name" value="NAD(P)-binding Rossmann-like Domain"/>
    <property type="match status" value="1"/>
</dbReference>
<evidence type="ECO:0000313" key="4">
    <source>
        <dbReference type="EMBL" id="KAG2185471.1"/>
    </source>
</evidence>
<dbReference type="AlphaFoldDB" id="A0A8H7Q460"/>
<dbReference type="CDD" id="cd05188">
    <property type="entry name" value="MDR"/>
    <property type="match status" value="1"/>
</dbReference>
<reference evidence="4" key="1">
    <citation type="submission" date="2020-12" db="EMBL/GenBank/DDBJ databases">
        <title>Metabolic potential, ecology and presence of endohyphal bacteria is reflected in genomic diversity of Mucoromycotina.</title>
        <authorList>
            <person name="Muszewska A."/>
            <person name="Okrasinska A."/>
            <person name="Steczkiewicz K."/>
            <person name="Drgas O."/>
            <person name="Orlowska M."/>
            <person name="Perlinska-Lenart U."/>
            <person name="Aleksandrzak-Piekarczyk T."/>
            <person name="Szatraj K."/>
            <person name="Zielenkiewicz U."/>
            <person name="Pilsyk S."/>
            <person name="Malc E."/>
            <person name="Mieczkowski P."/>
            <person name="Kruszewska J.S."/>
            <person name="Biernat P."/>
            <person name="Pawlowska J."/>
        </authorList>
    </citation>
    <scope>NUCLEOTIDE SEQUENCE</scope>
    <source>
        <strain evidence="4">WA0000051536</strain>
    </source>
</reference>
<dbReference type="EMBL" id="JAEPRA010000005">
    <property type="protein sequence ID" value="KAG2185471.1"/>
    <property type="molecule type" value="Genomic_DNA"/>
</dbReference>